<dbReference type="InterPro" id="IPR012334">
    <property type="entry name" value="Pectin_lyas_fold"/>
</dbReference>
<dbReference type="HOGENOM" id="CLU_3366763_0_0_6"/>
<dbReference type="AlphaFoldDB" id="F3GD81"/>
<dbReference type="EMBL" id="AEAI01001156">
    <property type="protein sequence ID" value="EGH45031.1"/>
    <property type="molecule type" value="Genomic_DNA"/>
</dbReference>
<organism evidence="2 3">
    <name type="scientific">Pseudomonas syringae pv. pisi str. 1704B</name>
    <dbReference type="NCBI Taxonomy" id="629263"/>
    <lineage>
        <taxon>Bacteria</taxon>
        <taxon>Pseudomonadati</taxon>
        <taxon>Pseudomonadota</taxon>
        <taxon>Gammaproteobacteria</taxon>
        <taxon>Pseudomonadales</taxon>
        <taxon>Pseudomonadaceae</taxon>
        <taxon>Pseudomonas</taxon>
        <taxon>Pseudomonas syringae</taxon>
    </lineage>
</organism>
<evidence type="ECO:0000313" key="2">
    <source>
        <dbReference type="EMBL" id="EGH45031.1"/>
    </source>
</evidence>
<dbReference type="Gene3D" id="2.160.20.10">
    <property type="entry name" value="Single-stranded right-handed beta-helix, Pectin lyase-like"/>
    <property type="match status" value="1"/>
</dbReference>
<protein>
    <recommendedName>
        <fullName evidence="1">Rhamnogalacturonase A/B/Epimerase-like pectate lyase domain-containing protein</fullName>
    </recommendedName>
</protein>
<gene>
    <name evidence="2" type="ORF">PSYPI_22862</name>
</gene>
<feature type="domain" description="Rhamnogalacturonase A/B/Epimerase-like pectate lyase" evidence="1">
    <location>
        <begin position="2"/>
        <end position="31"/>
    </location>
</feature>
<keyword evidence="3" id="KW-1185">Reference proteome</keyword>
<evidence type="ECO:0000313" key="3">
    <source>
        <dbReference type="Proteomes" id="UP000004986"/>
    </source>
</evidence>
<comment type="caution">
    <text evidence="2">The sequence shown here is derived from an EMBL/GenBank/DDBJ whole genome shotgun (WGS) entry which is preliminary data.</text>
</comment>
<dbReference type="Pfam" id="PF12708">
    <property type="entry name" value="Pect-lyase_RHGA_epim"/>
    <property type="match status" value="1"/>
</dbReference>
<sequence length="35" mass="3298">MIFNTKDFGALGDGVTDDTAAIQAAIDAAAAAGGG</sequence>
<dbReference type="Proteomes" id="UP000004986">
    <property type="component" value="Unassembled WGS sequence"/>
</dbReference>
<dbReference type="InterPro" id="IPR011050">
    <property type="entry name" value="Pectin_lyase_fold/virulence"/>
</dbReference>
<name>F3GD81_PSESJ</name>
<proteinExistence type="predicted"/>
<dbReference type="InterPro" id="IPR024535">
    <property type="entry name" value="RHGA/B-epi-like_pectate_lyase"/>
</dbReference>
<reference evidence="2 3" key="1">
    <citation type="journal article" date="2011" name="PLoS Pathog.">
        <title>Dynamic evolution of pathogenicity revealed by sequencing and comparative genomics of 19 Pseudomonas syringae isolates.</title>
        <authorList>
            <person name="Baltrus D.A."/>
            <person name="Nishimura M.T."/>
            <person name="Romanchuk A."/>
            <person name="Chang J.H."/>
            <person name="Mukhtar M.S."/>
            <person name="Cherkis K."/>
            <person name="Roach J."/>
            <person name="Grant S.R."/>
            <person name="Jones C.D."/>
            <person name="Dangl J.L."/>
        </authorList>
    </citation>
    <scope>NUCLEOTIDE SEQUENCE [LARGE SCALE GENOMIC DNA]</scope>
    <source>
        <strain evidence="2 3">1704B</strain>
    </source>
</reference>
<evidence type="ECO:0000259" key="1">
    <source>
        <dbReference type="Pfam" id="PF12708"/>
    </source>
</evidence>
<accession>F3GD81</accession>
<dbReference type="SUPFAM" id="SSF51126">
    <property type="entry name" value="Pectin lyase-like"/>
    <property type="match status" value="1"/>
</dbReference>
<dbReference type="BioCyc" id="PSYR629263:G11X0-4209-MONOMER"/>